<dbReference type="EMBL" id="RJKM01000001">
    <property type="protein sequence ID" value="ROP39152.1"/>
    <property type="molecule type" value="Genomic_DNA"/>
</dbReference>
<feature type="chain" id="PRO_5018012576" description="Multicopper oxidase" evidence="1">
    <location>
        <begin position="27"/>
        <end position="448"/>
    </location>
</feature>
<comment type="caution">
    <text evidence="2">The sequence shown here is derived from an EMBL/GenBank/DDBJ whole genome shotgun (WGS) entry which is preliminary data.</text>
</comment>
<dbReference type="OrthoDB" id="4178270at2"/>
<evidence type="ECO:0008006" key="4">
    <source>
        <dbReference type="Google" id="ProtNLM"/>
    </source>
</evidence>
<evidence type="ECO:0000256" key="1">
    <source>
        <dbReference type="SAM" id="SignalP"/>
    </source>
</evidence>
<keyword evidence="1" id="KW-0732">Signal</keyword>
<reference evidence="2 3" key="1">
    <citation type="submission" date="2018-11" db="EMBL/GenBank/DDBJ databases">
        <title>Sequencing the genomes of 1000 actinobacteria strains.</title>
        <authorList>
            <person name="Klenk H.-P."/>
        </authorList>
    </citation>
    <scope>NUCLEOTIDE SEQUENCE [LARGE SCALE GENOMIC DNA]</scope>
    <source>
        <strain evidence="2 3">DSM 44231</strain>
    </source>
</reference>
<dbReference type="AlphaFoldDB" id="A0A3N1HA43"/>
<feature type="signal peptide" evidence="1">
    <location>
        <begin position="1"/>
        <end position="26"/>
    </location>
</feature>
<dbReference type="Proteomes" id="UP000268727">
    <property type="component" value="Unassembled WGS sequence"/>
</dbReference>
<organism evidence="2 3">
    <name type="scientific">Saccharothrix texasensis</name>
    <dbReference type="NCBI Taxonomy" id="103734"/>
    <lineage>
        <taxon>Bacteria</taxon>
        <taxon>Bacillati</taxon>
        <taxon>Actinomycetota</taxon>
        <taxon>Actinomycetes</taxon>
        <taxon>Pseudonocardiales</taxon>
        <taxon>Pseudonocardiaceae</taxon>
        <taxon>Saccharothrix</taxon>
    </lineage>
</organism>
<dbReference type="RefSeq" id="WP_123744687.1">
    <property type="nucleotide sequence ID" value="NZ_RJKM01000001.1"/>
</dbReference>
<gene>
    <name evidence="2" type="ORF">EDD40_4531</name>
</gene>
<evidence type="ECO:0000313" key="3">
    <source>
        <dbReference type="Proteomes" id="UP000268727"/>
    </source>
</evidence>
<evidence type="ECO:0000313" key="2">
    <source>
        <dbReference type="EMBL" id="ROP39152.1"/>
    </source>
</evidence>
<accession>A0A3N1HA43</accession>
<proteinExistence type="predicted"/>
<keyword evidence="3" id="KW-1185">Reference proteome</keyword>
<name>A0A3N1HA43_9PSEU</name>
<protein>
    <recommendedName>
        <fullName evidence="4">Multicopper oxidase</fullName>
    </recommendedName>
</protein>
<sequence length="448" mass="46318">MRRSAALLVATAATAAVVTAAAPATAEPASVHSGDRVARAELALDRTSRPSRPYGTKTTGVNAREAQAEEYLGTRFIPSAPRRILDTRSGLGRGGITTPVGAGGRIEVPVTDAPAYTLAVVLNVTGTSPTANTYVTVWDGGADVPRPEVSTLNLVPGETRANSVTTWVSLDHTINLYNNAGNTHLIADVAGYYVYDNPNVAVTPGRYFATGPTRVYDSRNTGGAFYGGESRSIDFSSYGVPAGTTAVALNVTGVNATASTYVTAWPSGSARPTASSLNVTPGGATPNGVTVALGSDRKVNLFNNAGSVNLIVDITGYYLPTDNGGADFYPVTPGRAYDTRWAGESGPIPPGEALTLFFEDEGLLPGDSLLLNLTGTEPTADTYITPYPAGENRPGTSALNLAPGQTSPNMATVRLGALTSGGVTYPAHSHYNNAGFTHLVVDVFGIFG</sequence>